<protein>
    <submittedName>
        <fullName evidence="2">DUF2271 domain-containing protein</fullName>
    </submittedName>
</protein>
<proteinExistence type="predicted"/>
<organism evidence="2 3">
    <name type="scientific">Blastopirellula marina</name>
    <dbReference type="NCBI Taxonomy" id="124"/>
    <lineage>
        <taxon>Bacteria</taxon>
        <taxon>Pseudomonadati</taxon>
        <taxon>Planctomycetota</taxon>
        <taxon>Planctomycetia</taxon>
        <taxon>Pirellulales</taxon>
        <taxon>Pirellulaceae</taxon>
        <taxon>Blastopirellula</taxon>
    </lineage>
</organism>
<dbReference type="Pfam" id="PF10029">
    <property type="entry name" value="DUF2271"/>
    <property type="match status" value="1"/>
</dbReference>
<comment type="caution">
    <text evidence="2">The sequence shown here is derived from an EMBL/GenBank/DDBJ whole genome shotgun (WGS) entry which is preliminary data.</text>
</comment>
<dbReference type="AlphaFoldDB" id="A0A2S8F2I6"/>
<keyword evidence="1" id="KW-0732">Signal</keyword>
<evidence type="ECO:0000313" key="2">
    <source>
        <dbReference type="EMBL" id="PQO26386.1"/>
    </source>
</evidence>
<name>A0A2S8F2I6_9BACT</name>
<dbReference type="PIRSF" id="PIRSF014995">
    <property type="entry name" value="UCP014995"/>
    <property type="match status" value="1"/>
</dbReference>
<evidence type="ECO:0000256" key="1">
    <source>
        <dbReference type="SAM" id="SignalP"/>
    </source>
</evidence>
<accession>A0A2S8F2I6</accession>
<dbReference type="RefSeq" id="WP_105357165.1">
    <property type="nucleotide sequence ID" value="NZ_PUIA01000068.1"/>
</dbReference>
<reference evidence="2 3" key="1">
    <citation type="submission" date="2018-02" db="EMBL/GenBank/DDBJ databases">
        <title>Comparative genomes isolates from brazilian mangrove.</title>
        <authorList>
            <person name="Araujo J.E."/>
            <person name="Taketani R.G."/>
            <person name="Silva M.C.P."/>
            <person name="Loureco M.V."/>
            <person name="Andreote F.D."/>
        </authorList>
    </citation>
    <scope>NUCLEOTIDE SEQUENCE [LARGE SCALE GENOMIC DNA]</scope>
    <source>
        <strain evidence="2 3">HEX-2 MGV</strain>
    </source>
</reference>
<feature type="signal peptide" evidence="1">
    <location>
        <begin position="1"/>
        <end position="24"/>
    </location>
</feature>
<dbReference type="Proteomes" id="UP000240009">
    <property type="component" value="Unassembled WGS sequence"/>
</dbReference>
<evidence type="ECO:0000313" key="3">
    <source>
        <dbReference type="Proteomes" id="UP000240009"/>
    </source>
</evidence>
<dbReference type="OrthoDB" id="195316at2"/>
<sequence length="176" mass="20011">MLSKRPLILFVLSLSLLVLQPVYAAEMMVSVEIPRLKVSEYHRPYVAVWIQDENRKVAANLAVWYQMDSPGDEVGTKWLPDLRQWWRRTGRSLDLPVDGVSGATRPAGTHDLEFSKSDKQLSKLKPGKYTLIVEAAREVGGRELLEIPFNWPAEKPFQDEVRGKEELGKVSLTIQP</sequence>
<dbReference type="EMBL" id="PUIA01000068">
    <property type="protein sequence ID" value="PQO26386.1"/>
    <property type="molecule type" value="Genomic_DNA"/>
</dbReference>
<dbReference type="InterPro" id="IPR014469">
    <property type="entry name" value="DUF2271"/>
</dbReference>
<feature type="chain" id="PRO_5015485642" evidence="1">
    <location>
        <begin position="25"/>
        <end position="176"/>
    </location>
</feature>
<gene>
    <name evidence="2" type="ORF">C5Y96_20345</name>
</gene>